<evidence type="ECO:0000313" key="2">
    <source>
        <dbReference type="EMBL" id="AXH92097.1"/>
    </source>
</evidence>
<sequence>MTEVQNFGRQLGDFLGGVFADAAGGGAGVFRPDPQAEIEVRQLLNDLQTAFAEKNADAIVDSLAEEFTTYELTSAEGHAVTITEKAAMREYLDTLFPADGETQNKSVSVSQVLASSTIGLTREDGDVVIARTDGTFEHQPLRASAVAIRTAEGWKWLHWHMSAAAPRFRVNANGVRIPLDGAPATGTPVAD</sequence>
<dbReference type="EMBL" id="CP031263">
    <property type="protein sequence ID" value="AXH92097.1"/>
    <property type="molecule type" value="Genomic_DNA"/>
</dbReference>
<evidence type="ECO:0000313" key="4">
    <source>
        <dbReference type="Proteomes" id="UP000253958"/>
    </source>
</evidence>
<dbReference type="RefSeq" id="WP_013285679.1">
    <property type="nucleotide sequence ID" value="NZ_CBDRIO010000026.1"/>
</dbReference>
<dbReference type="Proteomes" id="UP000253958">
    <property type="component" value="Chromosome"/>
</dbReference>
<dbReference type="SUPFAM" id="SSF54427">
    <property type="entry name" value="NTF2-like"/>
    <property type="match status" value="1"/>
</dbReference>
<reference evidence="3 5" key="3">
    <citation type="submission" date="2019-09" db="EMBL/GenBank/DDBJ databases">
        <title>High taxonomic diversity of Micromonospora strains isolated from Medicago sativa nodules in different geographical locations.</title>
        <authorList>
            <person name="Martinez-Hidalgo P."/>
            <person name="Flores-Felix J.D."/>
            <person name="Velazquez E."/>
            <person name="Brau L."/>
            <person name="Trujillo M.E."/>
            <person name="Martinez-Molina E."/>
        </authorList>
    </citation>
    <scope>NUCLEOTIDE SEQUENCE [LARGE SCALE GENOMIC DNA]</scope>
    <source>
        <strain evidence="3 5">ALFB5</strain>
    </source>
</reference>
<protein>
    <submittedName>
        <fullName evidence="3">Nuclear transport factor 2 family protein</fullName>
    </submittedName>
</protein>
<dbReference type="Gene3D" id="3.10.450.50">
    <property type="match status" value="1"/>
</dbReference>
<dbReference type="Proteomes" id="UP000471364">
    <property type="component" value="Unassembled WGS sequence"/>
</dbReference>
<dbReference type="OMA" id="WHMSEAG"/>
<dbReference type="InterPro" id="IPR037401">
    <property type="entry name" value="SnoaL-like"/>
</dbReference>
<proteinExistence type="predicted"/>
<evidence type="ECO:0000313" key="3">
    <source>
        <dbReference type="EMBL" id="KAB1111347.1"/>
    </source>
</evidence>
<evidence type="ECO:0000313" key="5">
    <source>
        <dbReference type="Proteomes" id="UP000471364"/>
    </source>
</evidence>
<organism evidence="2 4">
    <name type="scientific">Micromonospora aurantiaca</name>
    <name type="common">nom. illeg.</name>
    <dbReference type="NCBI Taxonomy" id="47850"/>
    <lineage>
        <taxon>Bacteria</taxon>
        <taxon>Bacillati</taxon>
        <taxon>Actinomycetota</taxon>
        <taxon>Actinomycetes</taxon>
        <taxon>Micromonosporales</taxon>
        <taxon>Micromonosporaceae</taxon>
        <taxon>Micromonospora</taxon>
    </lineage>
</organism>
<evidence type="ECO:0000259" key="1">
    <source>
        <dbReference type="Pfam" id="PF13474"/>
    </source>
</evidence>
<reference evidence="2 4" key="1">
    <citation type="submission" date="2018-07" db="EMBL/GenBank/DDBJ databases">
        <authorList>
            <person name="Ye Y."/>
        </authorList>
    </citation>
    <scope>NUCLEOTIDE SEQUENCE [LARGE SCALE GENOMIC DNA]</scope>
    <source>
        <strain evidence="2">110B</strain>
        <strain evidence="4">H14(2018)</strain>
    </source>
</reference>
<dbReference type="Pfam" id="PF13474">
    <property type="entry name" value="SnoaL_3"/>
    <property type="match status" value="1"/>
</dbReference>
<reference evidence="2 4" key="2">
    <citation type="submission" date="2018-08" db="EMBL/GenBank/DDBJ databases">
        <title>Streptomyces kandeliansis sp. nov., an endophytic bacterium isolated from mangrove plant.</title>
        <authorList>
            <person name="Wang R."/>
        </authorList>
    </citation>
    <scope>NUCLEOTIDE SEQUENCE [LARGE SCALE GENOMIC DNA]</scope>
    <source>
        <strain evidence="2">110B</strain>
        <strain evidence="4">H14(2018)</strain>
    </source>
</reference>
<name>A0A1C6SJ76_9ACTN</name>
<accession>A0A1C6SJ76</accession>
<gene>
    <name evidence="2" type="ORF">DVH21_20450</name>
    <name evidence="3" type="ORF">F6X54_16810</name>
</gene>
<dbReference type="InterPro" id="IPR032710">
    <property type="entry name" value="NTF2-like_dom_sf"/>
</dbReference>
<dbReference type="EMBL" id="WAAR01000070">
    <property type="protein sequence ID" value="KAB1111347.1"/>
    <property type="molecule type" value="Genomic_DNA"/>
</dbReference>
<feature type="domain" description="SnoaL-like" evidence="1">
    <location>
        <begin position="40"/>
        <end position="165"/>
    </location>
</feature>
<dbReference type="AlphaFoldDB" id="A0A1C6SJ76"/>
<keyword evidence="5" id="KW-1185">Reference proteome</keyword>